<proteinExistence type="predicted"/>
<comment type="caution">
    <text evidence="5">The sequence shown here is derived from an EMBL/GenBank/DDBJ whole genome shotgun (WGS) entry which is preliminary data.</text>
</comment>
<dbReference type="Proteomes" id="UP000292507">
    <property type="component" value="Unassembled WGS sequence"/>
</dbReference>
<keyword evidence="4" id="KW-0812">Transmembrane</keyword>
<evidence type="ECO:0000256" key="2">
    <source>
        <dbReference type="ARBA" id="ARBA00023136"/>
    </source>
</evidence>
<feature type="transmembrane region" description="Helical" evidence="4">
    <location>
        <begin position="64"/>
        <end position="86"/>
    </location>
</feature>
<protein>
    <submittedName>
        <fullName evidence="5">Mce-associated membrane protein</fullName>
    </submittedName>
</protein>
<feature type="compositionally biased region" description="Basic and acidic residues" evidence="3">
    <location>
        <begin position="1"/>
        <end position="20"/>
    </location>
</feature>
<feature type="region of interest" description="Disordered" evidence="3">
    <location>
        <begin position="1"/>
        <end position="64"/>
    </location>
</feature>
<sequence>MKSDARAHPPEAEDTTRTVDDGPTAGAGPSPVAPDGTGTDGADVGAGDEPTGNDHPGPRGPRPALPLVPVLGGLLVLLLAAVAFLWSTRPGTSDIRTADYAGALQAARSGVVDVTSFDHLTIDDDIEQIRRVAVGDLREEAVEQLESRRQQIVESEAVVSTEVVGAGVTAADEDSATVALLIQSSQQSNASEQAQIVKYRIQVELEKVDDQWRLSGITGR</sequence>
<dbReference type="PANTHER" id="PTHR37042:SF4">
    <property type="entry name" value="OUTER MEMBRANE PROTEIN RV1973"/>
    <property type="match status" value="1"/>
</dbReference>
<dbReference type="EMBL" id="SHKV01000001">
    <property type="protein sequence ID" value="RZU33222.1"/>
    <property type="molecule type" value="Genomic_DNA"/>
</dbReference>
<accession>A0A4Q7Y840</accession>
<evidence type="ECO:0000313" key="6">
    <source>
        <dbReference type="Proteomes" id="UP000292507"/>
    </source>
</evidence>
<dbReference type="PANTHER" id="PTHR37042">
    <property type="entry name" value="OUTER MEMBRANE PROTEIN RV1973"/>
    <property type="match status" value="1"/>
</dbReference>
<comment type="subcellular location">
    <subcellularLocation>
        <location evidence="1">Membrane</location>
    </subcellularLocation>
</comment>
<gene>
    <name evidence="5" type="ORF">BKA19_2939</name>
</gene>
<feature type="compositionally biased region" description="Low complexity" evidence="3">
    <location>
        <begin position="35"/>
        <end position="48"/>
    </location>
</feature>
<evidence type="ECO:0000256" key="1">
    <source>
        <dbReference type="ARBA" id="ARBA00004370"/>
    </source>
</evidence>
<keyword evidence="4" id="KW-1133">Transmembrane helix</keyword>
<evidence type="ECO:0000256" key="3">
    <source>
        <dbReference type="SAM" id="MobiDB-lite"/>
    </source>
</evidence>
<keyword evidence="6" id="KW-1185">Reference proteome</keyword>
<evidence type="ECO:0000313" key="5">
    <source>
        <dbReference type="EMBL" id="RZU33222.1"/>
    </source>
</evidence>
<organism evidence="5 6">
    <name type="scientific">Blastococcus saxobsidens</name>
    <dbReference type="NCBI Taxonomy" id="138336"/>
    <lineage>
        <taxon>Bacteria</taxon>
        <taxon>Bacillati</taxon>
        <taxon>Actinomycetota</taxon>
        <taxon>Actinomycetes</taxon>
        <taxon>Geodermatophilales</taxon>
        <taxon>Geodermatophilaceae</taxon>
        <taxon>Blastococcus</taxon>
    </lineage>
</organism>
<dbReference type="AlphaFoldDB" id="A0A4Q7Y840"/>
<name>A0A4Q7Y840_9ACTN</name>
<reference evidence="5 6" key="1">
    <citation type="submission" date="2019-02" db="EMBL/GenBank/DDBJ databases">
        <title>Sequencing the genomes of 1000 actinobacteria strains.</title>
        <authorList>
            <person name="Klenk H.-P."/>
        </authorList>
    </citation>
    <scope>NUCLEOTIDE SEQUENCE [LARGE SCALE GENOMIC DNA]</scope>
    <source>
        <strain evidence="5 6">DSM 44509</strain>
    </source>
</reference>
<dbReference type="RefSeq" id="WP_104530051.1">
    <property type="nucleotide sequence ID" value="NZ_POQT01000040.1"/>
</dbReference>
<dbReference type="GO" id="GO:0016020">
    <property type="term" value="C:membrane"/>
    <property type="evidence" value="ECO:0007669"/>
    <property type="project" value="UniProtKB-SubCell"/>
</dbReference>
<evidence type="ECO:0000256" key="4">
    <source>
        <dbReference type="SAM" id="Phobius"/>
    </source>
</evidence>
<keyword evidence="2 4" id="KW-0472">Membrane</keyword>
<dbReference type="OrthoDB" id="5196392at2"/>